<dbReference type="EMBL" id="LZPO01098529">
    <property type="protein sequence ID" value="OBS63733.1"/>
    <property type="molecule type" value="Genomic_DNA"/>
</dbReference>
<feature type="compositionally biased region" description="Basic and acidic residues" evidence="1">
    <location>
        <begin position="31"/>
        <end position="41"/>
    </location>
</feature>
<evidence type="ECO:0000256" key="1">
    <source>
        <dbReference type="SAM" id="MobiDB-lite"/>
    </source>
</evidence>
<reference evidence="2 3" key="1">
    <citation type="submission" date="2016-06" db="EMBL/GenBank/DDBJ databases">
        <title>The Draft Genome Sequence and Annotation of the Desert Woodrat Neotoma lepida.</title>
        <authorList>
            <person name="Campbell M."/>
            <person name="Oakeson K.F."/>
            <person name="Yandell M."/>
            <person name="Halpert J.R."/>
            <person name="Dearing D."/>
        </authorList>
    </citation>
    <scope>NUCLEOTIDE SEQUENCE [LARGE SCALE GENOMIC DNA]</scope>
    <source>
        <strain evidence="2">417</strain>
        <tissue evidence="2">Liver</tissue>
    </source>
</reference>
<protein>
    <submittedName>
        <fullName evidence="2">Uncharacterized protein</fullName>
    </submittedName>
</protein>
<dbReference type="STRING" id="56216.A0A1A6GBX6"/>
<feature type="non-terminal residue" evidence="2">
    <location>
        <position position="1"/>
    </location>
</feature>
<keyword evidence="3" id="KW-1185">Reference proteome</keyword>
<evidence type="ECO:0000313" key="3">
    <source>
        <dbReference type="Proteomes" id="UP000092124"/>
    </source>
</evidence>
<accession>A0A1A6GBX6</accession>
<organism evidence="2 3">
    <name type="scientific">Neotoma lepida</name>
    <name type="common">Desert woodrat</name>
    <dbReference type="NCBI Taxonomy" id="56216"/>
    <lineage>
        <taxon>Eukaryota</taxon>
        <taxon>Metazoa</taxon>
        <taxon>Chordata</taxon>
        <taxon>Craniata</taxon>
        <taxon>Vertebrata</taxon>
        <taxon>Euteleostomi</taxon>
        <taxon>Mammalia</taxon>
        <taxon>Eutheria</taxon>
        <taxon>Euarchontoglires</taxon>
        <taxon>Glires</taxon>
        <taxon>Rodentia</taxon>
        <taxon>Myomorpha</taxon>
        <taxon>Muroidea</taxon>
        <taxon>Cricetidae</taxon>
        <taxon>Neotominae</taxon>
        <taxon>Neotoma</taxon>
    </lineage>
</organism>
<proteinExistence type="predicted"/>
<dbReference type="AlphaFoldDB" id="A0A1A6GBX6"/>
<evidence type="ECO:0000313" key="2">
    <source>
        <dbReference type="EMBL" id="OBS63733.1"/>
    </source>
</evidence>
<gene>
    <name evidence="2" type="ORF">A6R68_07728</name>
</gene>
<comment type="caution">
    <text evidence="2">The sequence shown here is derived from an EMBL/GenBank/DDBJ whole genome shotgun (WGS) entry which is preliminary data.</text>
</comment>
<sequence>LLKTEPVAEEGEDAVAMLSAPENLSEEEQEELRRELAKASA</sequence>
<name>A0A1A6GBX6_NEOLE</name>
<dbReference type="Proteomes" id="UP000092124">
    <property type="component" value="Unassembled WGS sequence"/>
</dbReference>
<feature type="region of interest" description="Disordered" evidence="1">
    <location>
        <begin position="1"/>
        <end position="41"/>
    </location>
</feature>